<protein>
    <submittedName>
        <fullName evidence="1">Uncharacterized protein</fullName>
    </submittedName>
</protein>
<dbReference type="EMBL" id="NMUQ01000001">
    <property type="protein sequence ID" value="OXM16947.1"/>
    <property type="molecule type" value="Genomic_DNA"/>
</dbReference>
<reference evidence="1 2" key="1">
    <citation type="submission" date="2017-07" db="EMBL/GenBank/DDBJ databases">
        <title>Paenibacillus herberti R33 genome sequencing and assembly.</title>
        <authorList>
            <person name="Su W."/>
        </authorList>
    </citation>
    <scope>NUCLEOTIDE SEQUENCE [LARGE SCALE GENOMIC DNA]</scope>
    <source>
        <strain evidence="1 2">R33</strain>
    </source>
</reference>
<accession>A0A229P4E0</accession>
<dbReference type="Proteomes" id="UP000215145">
    <property type="component" value="Unassembled WGS sequence"/>
</dbReference>
<sequence length="124" mass="13910">MLPYYLECGRKGQLDESAANLPNRNPLDQLPPLWHVETAEGAFWTMVERKLGKAGAWLIKLPMLVILRGIAFTALIDSISWSKTTYLPCCFILSQSKMAGIYTRRCSAVSKVYDRNSIMPIGNS</sequence>
<comment type="caution">
    <text evidence="1">The sequence shown here is derived from an EMBL/GenBank/DDBJ whole genome shotgun (WGS) entry which is preliminary data.</text>
</comment>
<gene>
    <name evidence="1" type="ORF">CGZ75_09980</name>
</gene>
<organism evidence="1 2">
    <name type="scientific">Paenibacillus herberti</name>
    <dbReference type="NCBI Taxonomy" id="1619309"/>
    <lineage>
        <taxon>Bacteria</taxon>
        <taxon>Bacillati</taxon>
        <taxon>Bacillota</taxon>
        <taxon>Bacilli</taxon>
        <taxon>Bacillales</taxon>
        <taxon>Paenibacillaceae</taxon>
        <taxon>Paenibacillus</taxon>
    </lineage>
</organism>
<evidence type="ECO:0000313" key="1">
    <source>
        <dbReference type="EMBL" id="OXM16947.1"/>
    </source>
</evidence>
<keyword evidence="2" id="KW-1185">Reference proteome</keyword>
<proteinExistence type="predicted"/>
<dbReference type="AlphaFoldDB" id="A0A229P4E0"/>
<evidence type="ECO:0000313" key="2">
    <source>
        <dbReference type="Proteomes" id="UP000215145"/>
    </source>
</evidence>
<name>A0A229P4E0_9BACL</name>